<proteinExistence type="predicted"/>
<dbReference type="AlphaFoldDB" id="A0A5B7JG12"/>
<gene>
    <name evidence="1" type="ORF">E2C01_087377</name>
</gene>
<evidence type="ECO:0000313" key="1">
    <source>
        <dbReference type="EMBL" id="MPC92297.1"/>
    </source>
</evidence>
<organism evidence="1 2">
    <name type="scientific">Portunus trituberculatus</name>
    <name type="common">Swimming crab</name>
    <name type="synonym">Neptunus trituberculatus</name>
    <dbReference type="NCBI Taxonomy" id="210409"/>
    <lineage>
        <taxon>Eukaryota</taxon>
        <taxon>Metazoa</taxon>
        <taxon>Ecdysozoa</taxon>
        <taxon>Arthropoda</taxon>
        <taxon>Crustacea</taxon>
        <taxon>Multicrustacea</taxon>
        <taxon>Malacostraca</taxon>
        <taxon>Eumalacostraca</taxon>
        <taxon>Eucarida</taxon>
        <taxon>Decapoda</taxon>
        <taxon>Pleocyemata</taxon>
        <taxon>Brachyura</taxon>
        <taxon>Eubrachyura</taxon>
        <taxon>Portunoidea</taxon>
        <taxon>Portunidae</taxon>
        <taxon>Portuninae</taxon>
        <taxon>Portunus</taxon>
    </lineage>
</organism>
<comment type="caution">
    <text evidence="1">The sequence shown here is derived from an EMBL/GenBank/DDBJ whole genome shotgun (WGS) entry which is preliminary data.</text>
</comment>
<reference evidence="1 2" key="1">
    <citation type="submission" date="2019-05" db="EMBL/GenBank/DDBJ databases">
        <title>Another draft genome of Portunus trituberculatus and its Hox gene families provides insights of decapod evolution.</title>
        <authorList>
            <person name="Jeong J.-H."/>
            <person name="Song I."/>
            <person name="Kim S."/>
            <person name="Choi T."/>
            <person name="Kim D."/>
            <person name="Ryu S."/>
            <person name="Kim W."/>
        </authorList>
    </citation>
    <scope>NUCLEOTIDE SEQUENCE [LARGE SCALE GENOMIC DNA]</scope>
    <source>
        <tissue evidence="1">Muscle</tissue>
    </source>
</reference>
<sequence>MVRNGEGLEWDVRRWKREIDERVKCMGLSEWRSKMEQKSTLEWYREEEAPIEGTVYGCECKELQVVRVPQQGVPDV</sequence>
<keyword evidence="2" id="KW-1185">Reference proteome</keyword>
<evidence type="ECO:0000313" key="2">
    <source>
        <dbReference type="Proteomes" id="UP000324222"/>
    </source>
</evidence>
<dbReference type="EMBL" id="VSRR010090754">
    <property type="protein sequence ID" value="MPC92297.1"/>
    <property type="molecule type" value="Genomic_DNA"/>
</dbReference>
<protein>
    <submittedName>
        <fullName evidence="1">Uncharacterized protein</fullName>
    </submittedName>
</protein>
<dbReference type="Proteomes" id="UP000324222">
    <property type="component" value="Unassembled WGS sequence"/>
</dbReference>
<accession>A0A5B7JG12</accession>
<name>A0A5B7JG12_PORTR</name>